<dbReference type="GO" id="GO:0004888">
    <property type="term" value="F:transmembrane signaling receptor activity"/>
    <property type="evidence" value="ECO:0007669"/>
    <property type="project" value="InterPro"/>
</dbReference>
<keyword evidence="2" id="KW-0732">Signal</keyword>
<dbReference type="SUPFAM" id="SSF63712">
    <property type="entry name" value="Nicotinic receptor ligand binding domain-like"/>
    <property type="match status" value="2"/>
</dbReference>
<feature type="transmembrane region" description="Helical" evidence="1">
    <location>
        <begin position="294"/>
        <end position="324"/>
    </location>
</feature>
<keyword evidence="1" id="KW-0472">Membrane</keyword>
<accession>A0A7R8X9L5</accession>
<feature type="signal peptide" evidence="2">
    <location>
        <begin position="1"/>
        <end position="19"/>
    </location>
</feature>
<keyword evidence="1" id="KW-0812">Transmembrane</keyword>
<dbReference type="InterPro" id="IPR006202">
    <property type="entry name" value="Neur_chan_lig-bd"/>
</dbReference>
<proteinExistence type="predicted"/>
<reference evidence="4" key="1">
    <citation type="submission" date="2020-11" db="EMBL/GenBank/DDBJ databases">
        <authorList>
            <person name="Tran Van P."/>
        </authorList>
    </citation>
    <scope>NUCLEOTIDE SEQUENCE</scope>
</reference>
<evidence type="ECO:0000313" key="4">
    <source>
        <dbReference type="EMBL" id="CAD7243162.1"/>
    </source>
</evidence>
<protein>
    <recommendedName>
        <fullName evidence="3">Neurotransmitter-gated ion-channel ligand-binding domain-containing protein</fullName>
    </recommendedName>
</protein>
<keyword evidence="5" id="KW-1185">Reference proteome</keyword>
<dbReference type="PANTHER" id="PTHR18945">
    <property type="entry name" value="NEUROTRANSMITTER GATED ION CHANNEL"/>
    <property type="match status" value="1"/>
</dbReference>
<feature type="chain" id="PRO_5036402463" description="Neurotransmitter-gated ion-channel ligand-binding domain-containing protein" evidence="2">
    <location>
        <begin position="20"/>
        <end position="736"/>
    </location>
</feature>
<dbReference type="EMBL" id="LR899894">
    <property type="protein sequence ID" value="CAD7243162.1"/>
    <property type="molecule type" value="Genomic_DNA"/>
</dbReference>
<dbReference type="Proteomes" id="UP000677054">
    <property type="component" value="Unassembled WGS sequence"/>
</dbReference>
<dbReference type="InterPro" id="IPR006201">
    <property type="entry name" value="Neur_channel"/>
</dbReference>
<evidence type="ECO:0000259" key="3">
    <source>
        <dbReference type="Pfam" id="PF02931"/>
    </source>
</evidence>
<dbReference type="Pfam" id="PF02931">
    <property type="entry name" value="Neur_chan_LBD"/>
    <property type="match status" value="2"/>
</dbReference>
<dbReference type="Gene3D" id="2.70.170.10">
    <property type="entry name" value="Neurotransmitter-gated ion-channel ligand-binding domain"/>
    <property type="match status" value="2"/>
</dbReference>
<feature type="domain" description="Neurotransmitter-gated ion-channel ligand-binding" evidence="3">
    <location>
        <begin position="410"/>
        <end position="582"/>
    </location>
</feature>
<dbReference type="InterPro" id="IPR036734">
    <property type="entry name" value="Neur_chan_lig-bd_sf"/>
</dbReference>
<dbReference type="EMBL" id="CAJPEV010000377">
    <property type="protein sequence ID" value="CAG0884634.1"/>
    <property type="molecule type" value="Genomic_DNA"/>
</dbReference>
<organism evidence="4">
    <name type="scientific">Darwinula stevensoni</name>
    <dbReference type="NCBI Taxonomy" id="69355"/>
    <lineage>
        <taxon>Eukaryota</taxon>
        <taxon>Metazoa</taxon>
        <taxon>Ecdysozoa</taxon>
        <taxon>Arthropoda</taxon>
        <taxon>Crustacea</taxon>
        <taxon>Oligostraca</taxon>
        <taxon>Ostracoda</taxon>
        <taxon>Podocopa</taxon>
        <taxon>Podocopida</taxon>
        <taxon>Darwinulocopina</taxon>
        <taxon>Darwinuloidea</taxon>
        <taxon>Darwinulidae</taxon>
        <taxon>Darwinula</taxon>
    </lineage>
</organism>
<evidence type="ECO:0000313" key="5">
    <source>
        <dbReference type="Proteomes" id="UP000677054"/>
    </source>
</evidence>
<dbReference type="GO" id="GO:0005230">
    <property type="term" value="F:extracellular ligand-gated monoatomic ion channel activity"/>
    <property type="evidence" value="ECO:0007669"/>
    <property type="project" value="InterPro"/>
</dbReference>
<dbReference type="PRINTS" id="PR00252">
    <property type="entry name" value="NRIONCHANNEL"/>
</dbReference>
<keyword evidence="1" id="KW-1133">Transmembrane helix</keyword>
<evidence type="ECO:0000256" key="2">
    <source>
        <dbReference type="SAM" id="SignalP"/>
    </source>
</evidence>
<feature type="transmembrane region" description="Helical" evidence="1">
    <location>
        <begin position="602"/>
        <end position="623"/>
    </location>
</feature>
<dbReference type="OrthoDB" id="410315at2759"/>
<name>A0A7R8X9L5_9CRUS</name>
<feature type="transmembrane region" description="Helical" evidence="1">
    <location>
        <begin position="709"/>
        <end position="728"/>
    </location>
</feature>
<evidence type="ECO:0000256" key="1">
    <source>
        <dbReference type="SAM" id="Phobius"/>
    </source>
</evidence>
<feature type="transmembrane region" description="Helical" evidence="1">
    <location>
        <begin position="635"/>
        <end position="658"/>
    </location>
</feature>
<dbReference type="GO" id="GO:0016020">
    <property type="term" value="C:membrane"/>
    <property type="evidence" value="ECO:0007669"/>
    <property type="project" value="InterPro"/>
</dbReference>
<dbReference type="AlphaFoldDB" id="A0A7R8X9L5"/>
<sequence>MIRFFLVACAVSFIGKAVGITHESTKQLKDTLLQDYDSHLPPIPSDGKPVSVKLGVAVISFRRVDFHWVGHPPGFKSTSYPPGLSARWMQVDVIHLAREERVRMTRRISIGWDIHLVSNPPPIHLVWNDERLMWEPSDHSNISTLRMPSNKVWIPDITPHNEATEDEFDSSLHQQLSSHTLVYSNGEVLFVPNVVLKTYCQGDLTHWPLDRQVCSIKFGSWVYDGNLVNLSLYGSPEDTMDMQDYRESTHWTVVGMPTVTREEIFYSCCSEPYIDLLANVTFSRKPSVFYHTALFFPVIVTFMRIMMCLQVIGLIWSLLTLLIASTHNGVTSKLAQLSQTALGKVFCLFTEIPEELLEGEGKGTSARTEILVMNFLDRICFYVFLFTIAINFAVNWPHREAVGITHESTKHLKDTLLQDYDSLVPPIPSDGKSVFLEFRPVVISYRRDDLKGEAIWHLWMDSKWNDERLTWEPSNHSNISDLRMPPDNVWIPDISIYNEESEDEFDSSLHQQVSSHTVVKSNGEVHFVPNLVFRTYCEGDLTHWPFDQHMCDIKFGSWVYDGNRVNLSLDGSPEDALDLSAYRTALLTLAAQWYPAGSTHRVMYFFFNFFVLLVLQFYHSAFIPMTGASDIKILTFMRIMMCLQVIGLIWSLLTLLIASTHNGVTSKLAQLSQTALGKVFCLFTEMPKELTEGEGNGTSAWTEILVSNFLDRLCFYAFLCTIAFNFALNWPHRQGM</sequence>
<feature type="domain" description="Neurotransmitter-gated ion-channel ligand-binding" evidence="3">
    <location>
        <begin position="124"/>
        <end position="286"/>
    </location>
</feature>
<gene>
    <name evidence="4" type="ORF">DSTB1V02_LOCUS3095</name>
</gene>